<keyword evidence="3" id="KW-1185">Reference proteome</keyword>
<organism evidence="2 3">
    <name type="scientific">Penicillium roqueforti (strain FM164)</name>
    <dbReference type="NCBI Taxonomy" id="1365484"/>
    <lineage>
        <taxon>Eukaryota</taxon>
        <taxon>Fungi</taxon>
        <taxon>Dikarya</taxon>
        <taxon>Ascomycota</taxon>
        <taxon>Pezizomycotina</taxon>
        <taxon>Eurotiomycetes</taxon>
        <taxon>Eurotiomycetidae</taxon>
        <taxon>Eurotiales</taxon>
        <taxon>Aspergillaceae</taxon>
        <taxon>Penicillium</taxon>
    </lineage>
</organism>
<accession>W6QI46</accession>
<protein>
    <submittedName>
        <fullName evidence="2">Uncharacterized protein</fullName>
    </submittedName>
</protein>
<dbReference type="Proteomes" id="UP000030686">
    <property type="component" value="Unassembled WGS sequence"/>
</dbReference>
<evidence type="ECO:0000256" key="1">
    <source>
        <dbReference type="SAM" id="MobiDB-lite"/>
    </source>
</evidence>
<gene>
    <name evidence="2" type="ORF">PROQFM164_S05g000321</name>
</gene>
<proteinExistence type="predicted"/>
<name>W6QI46_PENRF</name>
<dbReference type="AlphaFoldDB" id="W6QI46"/>
<feature type="region of interest" description="Disordered" evidence="1">
    <location>
        <begin position="1"/>
        <end position="23"/>
    </location>
</feature>
<feature type="compositionally biased region" description="Polar residues" evidence="1">
    <location>
        <begin position="10"/>
        <end position="21"/>
    </location>
</feature>
<sequence length="50" mass="5610">MIDTAKCTRAMSTQPNPNQQLEVLERNEVYEDSDEGLKASISQVPSLCIR</sequence>
<evidence type="ECO:0000313" key="3">
    <source>
        <dbReference type="Proteomes" id="UP000030686"/>
    </source>
</evidence>
<dbReference type="EMBL" id="HG792019">
    <property type="protein sequence ID" value="CDM36488.1"/>
    <property type="molecule type" value="Genomic_DNA"/>
</dbReference>
<reference evidence="2" key="1">
    <citation type="journal article" date="2014" name="Nat. Commun.">
        <title>Multiple recent horizontal transfers of a large genomic region in cheese making fungi.</title>
        <authorList>
            <person name="Cheeseman K."/>
            <person name="Ropars J."/>
            <person name="Renault P."/>
            <person name="Dupont J."/>
            <person name="Gouzy J."/>
            <person name="Branca A."/>
            <person name="Abraham A.L."/>
            <person name="Ceppi M."/>
            <person name="Conseiller E."/>
            <person name="Debuchy R."/>
            <person name="Malagnac F."/>
            <person name="Goarin A."/>
            <person name="Silar P."/>
            <person name="Lacoste S."/>
            <person name="Sallet E."/>
            <person name="Bensimon A."/>
            <person name="Giraud T."/>
            <person name="Brygoo Y."/>
        </authorList>
    </citation>
    <scope>NUCLEOTIDE SEQUENCE [LARGE SCALE GENOMIC DNA]</scope>
    <source>
        <strain evidence="2">FM164</strain>
    </source>
</reference>
<evidence type="ECO:0000313" key="2">
    <source>
        <dbReference type="EMBL" id="CDM36488.1"/>
    </source>
</evidence>